<dbReference type="InterPro" id="IPR013087">
    <property type="entry name" value="Znf_C2H2_type"/>
</dbReference>
<accession>A0A834M2N2</accession>
<dbReference type="SUPFAM" id="SSF57716">
    <property type="entry name" value="Glucocorticoid receptor-like (DNA-binding domain)"/>
    <property type="match status" value="1"/>
</dbReference>
<dbReference type="FunFam" id="3.30.160.60:FF:000450">
    <property type="entry name" value="PR domain zinc finger protein 14"/>
    <property type="match status" value="1"/>
</dbReference>
<dbReference type="Gene3D" id="3.30.160.60">
    <property type="entry name" value="Classic Zinc Finger"/>
    <property type="match status" value="8"/>
</dbReference>
<keyword evidence="15" id="KW-1185">Reference proteome</keyword>
<comment type="subcellular location">
    <subcellularLocation>
        <location evidence="1">Nucleus</location>
    </subcellularLocation>
</comment>
<evidence type="ECO:0000256" key="8">
    <source>
        <dbReference type="ARBA" id="ARBA00023163"/>
    </source>
</evidence>
<evidence type="ECO:0000256" key="6">
    <source>
        <dbReference type="ARBA" id="ARBA00023015"/>
    </source>
</evidence>
<evidence type="ECO:0000256" key="1">
    <source>
        <dbReference type="ARBA" id="ARBA00004123"/>
    </source>
</evidence>
<dbReference type="GO" id="GO:0000981">
    <property type="term" value="F:DNA-binding transcription factor activity, RNA polymerase II-specific"/>
    <property type="evidence" value="ECO:0007669"/>
    <property type="project" value="TreeGrafter"/>
</dbReference>
<dbReference type="SUPFAM" id="SSF57667">
    <property type="entry name" value="beta-beta-alpha zinc fingers"/>
    <property type="match status" value="5"/>
</dbReference>
<evidence type="ECO:0000256" key="5">
    <source>
        <dbReference type="ARBA" id="ARBA00022833"/>
    </source>
</evidence>
<dbReference type="FunFam" id="3.30.160.60:FF:001056">
    <property type="entry name" value="Zinc finger protein 358"/>
    <property type="match status" value="1"/>
</dbReference>
<dbReference type="InterPro" id="IPR036236">
    <property type="entry name" value="Znf_C2H2_sf"/>
</dbReference>
<keyword evidence="4 10" id="KW-0863">Zinc-finger</keyword>
<keyword evidence="6" id="KW-0805">Transcription regulation</keyword>
<dbReference type="Pfam" id="PF13912">
    <property type="entry name" value="zf-C2H2_6"/>
    <property type="match status" value="1"/>
</dbReference>
<dbReference type="PROSITE" id="PS50157">
    <property type="entry name" value="ZINC_FINGER_C2H2_2"/>
    <property type="match status" value="8"/>
</dbReference>
<dbReference type="FunFam" id="3.30.160.60:FF:000624">
    <property type="entry name" value="zinc finger protein 697"/>
    <property type="match status" value="1"/>
</dbReference>
<feature type="binding site" evidence="11">
    <location>
        <position position="52"/>
    </location>
    <ligand>
        <name>Zn(2+)</name>
        <dbReference type="ChEBI" id="CHEBI:29105"/>
    </ligand>
</feature>
<dbReference type="SMART" id="SM00868">
    <property type="entry name" value="zf-AD"/>
    <property type="match status" value="1"/>
</dbReference>
<feature type="binding site" evidence="11">
    <location>
        <position position="49"/>
    </location>
    <ligand>
        <name>Zn(2+)</name>
        <dbReference type="ChEBI" id="CHEBI:29105"/>
    </ligand>
</feature>
<dbReference type="InterPro" id="IPR050717">
    <property type="entry name" value="C2H2-ZF_Transcription_Reg"/>
</dbReference>
<evidence type="ECO:0000313" key="15">
    <source>
        <dbReference type="Proteomes" id="UP000625711"/>
    </source>
</evidence>
<evidence type="ECO:0000256" key="3">
    <source>
        <dbReference type="ARBA" id="ARBA00022737"/>
    </source>
</evidence>
<evidence type="ECO:0000259" key="12">
    <source>
        <dbReference type="PROSITE" id="PS50157"/>
    </source>
</evidence>
<keyword evidence="2 11" id="KW-0479">Metal-binding</keyword>
<dbReference type="PANTHER" id="PTHR14196:SF12">
    <property type="entry name" value="ZINC FINGER PROTEIN 208-LIKE"/>
    <property type="match status" value="1"/>
</dbReference>
<feature type="domain" description="C2H2-type" evidence="12">
    <location>
        <begin position="279"/>
        <end position="306"/>
    </location>
</feature>
<evidence type="ECO:0000313" key="14">
    <source>
        <dbReference type="EMBL" id="KAF7269816.1"/>
    </source>
</evidence>
<dbReference type="PANTHER" id="PTHR14196">
    <property type="entry name" value="ODD-SKIPPED - RELATED"/>
    <property type="match status" value="1"/>
</dbReference>
<organism evidence="14 15">
    <name type="scientific">Rhynchophorus ferrugineus</name>
    <name type="common">Red palm weevil</name>
    <name type="synonym">Curculio ferrugineus</name>
    <dbReference type="NCBI Taxonomy" id="354439"/>
    <lineage>
        <taxon>Eukaryota</taxon>
        <taxon>Metazoa</taxon>
        <taxon>Ecdysozoa</taxon>
        <taxon>Arthropoda</taxon>
        <taxon>Hexapoda</taxon>
        <taxon>Insecta</taxon>
        <taxon>Pterygota</taxon>
        <taxon>Neoptera</taxon>
        <taxon>Endopterygota</taxon>
        <taxon>Coleoptera</taxon>
        <taxon>Polyphaga</taxon>
        <taxon>Cucujiformia</taxon>
        <taxon>Curculionidae</taxon>
        <taxon>Dryophthorinae</taxon>
        <taxon>Rhynchophorus</taxon>
    </lineage>
</organism>
<evidence type="ECO:0000256" key="9">
    <source>
        <dbReference type="ARBA" id="ARBA00023242"/>
    </source>
</evidence>
<proteinExistence type="predicted"/>
<dbReference type="PROSITE" id="PS51915">
    <property type="entry name" value="ZAD"/>
    <property type="match status" value="1"/>
</dbReference>
<feature type="domain" description="C2H2-type" evidence="12">
    <location>
        <begin position="335"/>
        <end position="362"/>
    </location>
</feature>
<dbReference type="SMART" id="SM00355">
    <property type="entry name" value="ZnF_C2H2"/>
    <property type="match status" value="9"/>
</dbReference>
<evidence type="ECO:0000256" key="7">
    <source>
        <dbReference type="ARBA" id="ARBA00023125"/>
    </source>
</evidence>
<feature type="binding site" evidence="11">
    <location>
        <position position="9"/>
    </location>
    <ligand>
        <name>Zn(2+)</name>
        <dbReference type="ChEBI" id="CHEBI:29105"/>
    </ligand>
</feature>
<dbReference type="OrthoDB" id="40579at2759"/>
<feature type="domain" description="C2H2-type" evidence="12">
    <location>
        <begin position="307"/>
        <end position="334"/>
    </location>
</feature>
<dbReference type="FunFam" id="3.30.160.60:FF:000446">
    <property type="entry name" value="Zinc finger protein"/>
    <property type="match status" value="1"/>
</dbReference>
<dbReference type="GO" id="GO:0005634">
    <property type="term" value="C:nucleus"/>
    <property type="evidence" value="ECO:0007669"/>
    <property type="project" value="UniProtKB-SubCell"/>
</dbReference>
<evidence type="ECO:0000256" key="11">
    <source>
        <dbReference type="PROSITE-ProRule" id="PRU01263"/>
    </source>
</evidence>
<protein>
    <submittedName>
        <fullName evidence="14">Uncharacterized protein</fullName>
    </submittedName>
</protein>
<dbReference type="Pfam" id="PF07776">
    <property type="entry name" value="zf-AD"/>
    <property type="match status" value="1"/>
</dbReference>
<dbReference type="AlphaFoldDB" id="A0A834M2N2"/>
<keyword evidence="9" id="KW-0539">Nucleus</keyword>
<keyword evidence="7" id="KW-0238">DNA-binding</keyword>
<gene>
    <name evidence="14" type="ORF">GWI33_017158</name>
</gene>
<keyword evidence="5 11" id="KW-0862">Zinc</keyword>
<evidence type="ECO:0000256" key="2">
    <source>
        <dbReference type="ARBA" id="ARBA00022723"/>
    </source>
</evidence>
<dbReference type="PROSITE" id="PS00028">
    <property type="entry name" value="ZINC_FINGER_C2H2_1"/>
    <property type="match status" value="9"/>
</dbReference>
<comment type="caution">
    <text evidence="14">The sequence shown here is derived from an EMBL/GenBank/DDBJ whole genome shotgun (WGS) entry which is preliminary data.</text>
</comment>
<feature type="domain" description="C2H2-type" evidence="12">
    <location>
        <begin position="251"/>
        <end position="278"/>
    </location>
</feature>
<dbReference type="Pfam" id="PF00096">
    <property type="entry name" value="zf-C2H2"/>
    <property type="match status" value="5"/>
</dbReference>
<feature type="domain" description="C2H2-type" evidence="12">
    <location>
        <begin position="463"/>
        <end position="490"/>
    </location>
</feature>
<dbReference type="Proteomes" id="UP000625711">
    <property type="component" value="Unassembled WGS sequence"/>
</dbReference>
<feature type="domain" description="C2H2-type" evidence="12">
    <location>
        <begin position="391"/>
        <end position="418"/>
    </location>
</feature>
<dbReference type="GO" id="GO:0008270">
    <property type="term" value="F:zinc ion binding"/>
    <property type="evidence" value="ECO:0007669"/>
    <property type="project" value="UniProtKB-UniRule"/>
</dbReference>
<evidence type="ECO:0000256" key="10">
    <source>
        <dbReference type="PROSITE-ProRule" id="PRU00042"/>
    </source>
</evidence>
<evidence type="ECO:0000256" key="4">
    <source>
        <dbReference type="ARBA" id="ARBA00022771"/>
    </source>
</evidence>
<feature type="domain" description="C2H2-type" evidence="12">
    <location>
        <begin position="363"/>
        <end position="390"/>
    </location>
</feature>
<dbReference type="EMBL" id="JAACXV010014179">
    <property type="protein sequence ID" value="KAF7269816.1"/>
    <property type="molecule type" value="Genomic_DNA"/>
</dbReference>
<sequence length="491" mass="56040">MDLDFSKICRVCMNKGNMMSLFKVNMFKKMMACASVQVWPNDNLPGQICSKCASKLHISFQFKKQCEKSDLKLRQCLSGIDNEKKINPIQQSNIDQNQPHQVDSQPINQCVYVRDNNKMMEGLVPEQASYDHFMTVQQNDQQMTQLSYDGIASHQIPTQAYTLQTPLIREVYSTPYPTPIQQIQPINIPPPIQTHSLPPPPNLNDKTCDKDTKKDAEDGKVCPTCSKVFKTNVKLNRHMKIHTTVPADLPHKCKVCNKGFSHSGNFKIHMRIHNNERPFKCPVCDRGCRQAQDLEKHMRTHTGERPHKCHICPKAFATSSNLIAHIRTHTGERPYVCCVCQKAFCQSNELTKHMRTHTGEKSHICDICHKGFNGSSSLSTHRRSHTGERPYTCQFCQRGFSSSNCLATHVKKHQQNTLCCNHCDLNFSSVSDFKGHVLAQHNISDPVIFDTSQTNLTNKLQELKCNMCNQTFDKVNDYKNHLKTHSQLQES</sequence>
<dbReference type="FunFam" id="3.30.160.60:FF:002104">
    <property type="entry name" value="Si:ch211-266d19.4"/>
    <property type="match status" value="1"/>
</dbReference>
<feature type="binding site" evidence="11">
    <location>
        <position position="12"/>
    </location>
    <ligand>
        <name>Zn(2+)</name>
        <dbReference type="ChEBI" id="CHEBI:29105"/>
    </ligand>
</feature>
<feature type="domain" description="ZAD" evidence="13">
    <location>
        <begin position="7"/>
        <end position="76"/>
    </location>
</feature>
<keyword evidence="3" id="KW-0677">Repeat</keyword>
<reference evidence="14" key="1">
    <citation type="submission" date="2020-08" db="EMBL/GenBank/DDBJ databases">
        <title>Genome sequencing and assembly of the red palm weevil Rhynchophorus ferrugineus.</title>
        <authorList>
            <person name="Dias G.B."/>
            <person name="Bergman C.M."/>
            <person name="Manee M."/>
        </authorList>
    </citation>
    <scope>NUCLEOTIDE SEQUENCE</scope>
    <source>
        <strain evidence="14">AA-2017</strain>
        <tissue evidence="14">Whole larva</tissue>
    </source>
</reference>
<dbReference type="FunFam" id="3.30.160.60:FF:000744">
    <property type="entry name" value="zinc finger E-box-binding homeobox 1"/>
    <property type="match status" value="1"/>
</dbReference>
<dbReference type="GO" id="GO:0000977">
    <property type="term" value="F:RNA polymerase II transcription regulatory region sequence-specific DNA binding"/>
    <property type="evidence" value="ECO:0007669"/>
    <property type="project" value="TreeGrafter"/>
</dbReference>
<evidence type="ECO:0000259" key="13">
    <source>
        <dbReference type="PROSITE" id="PS51915"/>
    </source>
</evidence>
<keyword evidence="8" id="KW-0804">Transcription</keyword>
<name>A0A834M2N2_RHYFE</name>
<feature type="domain" description="C2H2-type" evidence="12">
    <location>
        <begin position="220"/>
        <end position="243"/>
    </location>
</feature>
<dbReference type="InterPro" id="IPR012934">
    <property type="entry name" value="Znf_AD"/>
</dbReference>
<dbReference type="Gene3D" id="3.40.1800.20">
    <property type="match status" value="1"/>
</dbReference>